<name>A0A7W4PQJ4_9PROT</name>
<evidence type="ECO:0000313" key="1">
    <source>
        <dbReference type="EMBL" id="MBB2204579.1"/>
    </source>
</evidence>
<proteinExistence type="predicted"/>
<dbReference type="EMBL" id="JABEQK010000003">
    <property type="protein sequence ID" value="MBB2204579.1"/>
    <property type="molecule type" value="Genomic_DNA"/>
</dbReference>
<sequence length="250" mass="28356">MSWIKGAVSPDRRSRDITTVSLSSGWGQRVNRTAIFLLTASVGLSACTWVKPGTTEQDRKAAKYACLKDAHRTWHWALGIPVVDAAFFAADTGNFYDTCMRSKGWAKYDSDDAKLVMQETNETLQSAQDVRNACVKDVRDRPQYSRIYRMFPDLYTARFSFAQTVSNEFPSAADASALATYFPAVEECHTRYLNRVGPLLTVEDRKIFQERDIEKARNASELTRGKMTYGDYATRENQSIDTTKVRLMHD</sequence>
<keyword evidence="2" id="KW-1185">Reference proteome</keyword>
<dbReference type="RefSeq" id="WP_182948652.1">
    <property type="nucleotide sequence ID" value="NZ_JABEQK010000003.1"/>
</dbReference>
<comment type="caution">
    <text evidence="1">The sequence shown here is derived from an EMBL/GenBank/DDBJ whole genome shotgun (WGS) entry which is preliminary data.</text>
</comment>
<accession>A0A7W4PQJ4</accession>
<reference evidence="1 2" key="1">
    <citation type="submission" date="2020-04" db="EMBL/GenBank/DDBJ databases">
        <title>Description of novel Gluconacetobacter.</title>
        <authorList>
            <person name="Sombolestani A."/>
        </authorList>
    </citation>
    <scope>NUCLEOTIDE SEQUENCE [LARGE SCALE GENOMIC DNA]</scope>
    <source>
        <strain evidence="1 2">LMG 27800</strain>
    </source>
</reference>
<dbReference type="Proteomes" id="UP000540556">
    <property type="component" value="Unassembled WGS sequence"/>
</dbReference>
<organism evidence="1 2">
    <name type="scientific">Gluconacetobacter takamatsuzukensis</name>
    <dbReference type="NCBI Taxonomy" id="1286190"/>
    <lineage>
        <taxon>Bacteria</taxon>
        <taxon>Pseudomonadati</taxon>
        <taxon>Pseudomonadota</taxon>
        <taxon>Alphaproteobacteria</taxon>
        <taxon>Acetobacterales</taxon>
        <taxon>Acetobacteraceae</taxon>
        <taxon>Gluconacetobacter</taxon>
    </lineage>
</organism>
<protein>
    <submittedName>
        <fullName evidence="1">Uncharacterized protein</fullName>
    </submittedName>
</protein>
<dbReference type="AlphaFoldDB" id="A0A7W4PQJ4"/>
<gene>
    <name evidence="1" type="ORF">HLH27_06025</name>
</gene>
<evidence type="ECO:0000313" key="2">
    <source>
        <dbReference type="Proteomes" id="UP000540556"/>
    </source>
</evidence>